<evidence type="ECO:0000256" key="2">
    <source>
        <dbReference type="PROSITE-ProRule" id="PRU01091"/>
    </source>
</evidence>
<organism evidence="4 5">
    <name type="scientific">Devosia ureilytica</name>
    <dbReference type="NCBI Taxonomy" id="2952754"/>
    <lineage>
        <taxon>Bacteria</taxon>
        <taxon>Pseudomonadati</taxon>
        <taxon>Pseudomonadota</taxon>
        <taxon>Alphaproteobacteria</taxon>
        <taxon>Hyphomicrobiales</taxon>
        <taxon>Devosiaceae</taxon>
        <taxon>Devosia</taxon>
    </lineage>
</organism>
<proteinExistence type="predicted"/>
<protein>
    <submittedName>
        <fullName evidence="4">Winged helix-turn-helix domain-containing protein</fullName>
    </submittedName>
</protein>
<keyword evidence="5" id="KW-1185">Reference proteome</keyword>
<dbReference type="RefSeq" id="WP_254673029.1">
    <property type="nucleotide sequence ID" value="NZ_JAMWDU010000001.1"/>
</dbReference>
<gene>
    <name evidence="4" type="ORF">NF348_01465</name>
</gene>
<dbReference type="Pfam" id="PF00486">
    <property type="entry name" value="Trans_reg_C"/>
    <property type="match status" value="2"/>
</dbReference>
<accession>A0A9Q4AKZ6</accession>
<feature type="DNA-binding region" description="OmpR/PhoB-type" evidence="2">
    <location>
        <begin position="144"/>
        <end position="242"/>
    </location>
</feature>
<evidence type="ECO:0000256" key="1">
    <source>
        <dbReference type="ARBA" id="ARBA00023125"/>
    </source>
</evidence>
<dbReference type="GO" id="GO:0006355">
    <property type="term" value="P:regulation of DNA-templated transcription"/>
    <property type="evidence" value="ECO:0007669"/>
    <property type="project" value="InterPro"/>
</dbReference>
<dbReference type="PROSITE" id="PS51755">
    <property type="entry name" value="OMPR_PHOB"/>
    <property type="match status" value="2"/>
</dbReference>
<sequence length="260" mass="29016">MEHWRSDDYLDDFLPLSPSQATLRLAPFELDTARLTLMLHGKRLRLGCRALTVLTALVEARGALVRSDDLMRRAWPDTFVDEANLRVQISALRKSLRELGSSLPYIINVPGQGYRVGVAVEPIVAANAVSVEGRQGFAQQRTNRSLVYFGNFSFDSEHCLLFEGGYPVRLGSRALAILALLLERPGELMKKDEVARLVWPGLMVEEVNLRVHLAAIRRALGDNARQPKFIANDPGRGYRFIARLSPFCATLQRDGTQMGA</sequence>
<dbReference type="GO" id="GO:0000160">
    <property type="term" value="P:phosphorelay signal transduction system"/>
    <property type="evidence" value="ECO:0007669"/>
    <property type="project" value="InterPro"/>
</dbReference>
<dbReference type="PANTHER" id="PTHR47691:SF3">
    <property type="entry name" value="HTH-TYPE TRANSCRIPTIONAL REGULATOR RV0890C-RELATED"/>
    <property type="match status" value="1"/>
</dbReference>
<dbReference type="InterPro" id="IPR001867">
    <property type="entry name" value="OmpR/PhoB-type_DNA-bd"/>
</dbReference>
<dbReference type="AlphaFoldDB" id="A0A9Q4AKZ6"/>
<evidence type="ECO:0000313" key="4">
    <source>
        <dbReference type="EMBL" id="MCP8885764.1"/>
    </source>
</evidence>
<reference evidence="4" key="1">
    <citation type="submission" date="2022-06" db="EMBL/GenBank/DDBJ databases">
        <title>Devosia sp. XJ19-45 genome assembly.</title>
        <authorList>
            <person name="Li B."/>
            <person name="Cai M."/>
            <person name="Nie G."/>
            <person name="Li W."/>
        </authorList>
    </citation>
    <scope>NUCLEOTIDE SEQUENCE</scope>
    <source>
        <strain evidence="4">XJ19-45</strain>
    </source>
</reference>
<evidence type="ECO:0000259" key="3">
    <source>
        <dbReference type="PROSITE" id="PS51755"/>
    </source>
</evidence>
<dbReference type="InterPro" id="IPR016032">
    <property type="entry name" value="Sig_transdc_resp-reg_C-effctor"/>
</dbReference>
<evidence type="ECO:0000313" key="5">
    <source>
        <dbReference type="Proteomes" id="UP001060275"/>
    </source>
</evidence>
<dbReference type="CDD" id="cd00383">
    <property type="entry name" value="trans_reg_C"/>
    <property type="match status" value="1"/>
</dbReference>
<comment type="caution">
    <text evidence="4">The sequence shown here is derived from an EMBL/GenBank/DDBJ whole genome shotgun (WGS) entry which is preliminary data.</text>
</comment>
<feature type="domain" description="OmpR/PhoB-type" evidence="3">
    <location>
        <begin position="144"/>
        <end position="242"/>
    </location>
</feature>
<dbReference type="SUPFAM" id="SSF46894">
    <property type="entry name" value="C-terminal effector domain of the bipartite response regulators"/>
    <property type="match status" value="2"/>
</dbReference>
<dbReference type="Proteomes" id="UP001060275">
    <property type="component" value="Unassembled WGS sequence"/>
</dbReference>
<dbReference type="Gene3D" id="1.10.10.10">
    <property type="entry name" value="Winged helix-like DNA-binding domain superfamily/Winged helix DNA-binding domain"/>
    <property type="match status" value="2"/>
</dbReference>
<dbReference type="PANTHER" id="PTHR47691">
    <property type="entry name" value="REGULATOR-RELATED"/>
    <property type="match status" value="1"/>
</dbReference>
<dbReference type="GO" id="GO:0003677">
    <property type="term" value="F:DNA binding"/>
    <property type="evidence" value="ECO:0007669"/>
    <property type="project" value="UniProtKB-UniRule"/>
</dbReference>
<feature type="DNA-binding region" description="OmpR/PhoB-type" evidence="2">
    <location>
        <begin position="20"/>
        <end position="118"/>
    </location>
</feature>
<keyword evidence="1 2" id="KW-0238">DNA-binding</keyword>
<feature type="domain" description="OmpR/PhoB-type" evidence="3">
    <location>
        <begin position="20"/>
        <end position="118"/>
    </location>
</feature>
<dbReference type="SMART" id="SM00862">
    <property type="entry name" value="Trans_reg_C"/>
    <property type="match status" value="2"/>
</dbReference>
<dbReference type="InterPro" id="IPR036388">
    <property type="entry name" value="WH-like_DNA-bd_sf"/>
</dbReference>
<dbReference type="EMBL" id="JAMWDU010000001">
    <property type="protein sequence ID" value="MCP8885764.1"/>
    <property type="molecule type" value="Genomic_DNA"/>
</dbReference>
<name>A0A9Q4AKZ6_9HYPH</name>